<organism evidence="1 2">
    <name type="scientific">Clostridium puniceum</name>
    <dbReference type="NCBI Taxonomy" id="29367"/>
    <lineage>
        <taxon>Bacteria</taxon>
        <taxon>Bacillati</taxon>
        <taxon>Bacillota</taxon>
        <taxon>Clostridia</taxon>
        <taxon>Eubacteriales</taxon>
        <taxon>Clostridiaceae</taxon>
        <taxon>Clostridium</taxon>
    </lineage>
</organism>
<comment type="caution">
    <text evidence="1">The sequence shown here is derived from an EMBL/GenBank/DDBJ whole genome shotgun (WGS) entry which is preliminary data.</text>
</comment>
<proteinExistence type="predicted"/>
<sequence length="35" mass="4089">MGKMVQAVLKIIYGRQVYIINLGKIRKISKHLGRY</sequence>
<gene>
    <name evidence="1" type="ORF">CLPUN_51040</name>
</gene>
<evidence type="ECO:0000313" key="1">
    <source>
        <dbReference type="EMBL" id="OOM71112.1"/>
    </source>
</evidence>
<evidence type="ECO:0000313" key="2">
    <source>
        <dbReference type="Proteomes" id="UP000190890"/>
    </source>
</evidence>
<dbReference type="STRING" id="29367.CLPUN_51040"/>
<protein>
    <submittedName>
        <fullName evidence="1">Uncharacterized protein</fullName>
    </submittedName>
</protein>
<reference evidence="1 2" key="1">
    <citation type="submission" date="2016-05" db="EMBL/GenBank/DDBJ databases">
        <title>Microbial solvent formation.</title>
        <authorList>
            <person name="Poehlein A."/>
            <person name="Montoya Solano J.D."/>
            <person name="Flitsch S."/>
            <person name="Krabben P."/>
            <person name="Duerre P."/>
            <person name="Daniel R."/>
        </authorList>
    </citation>
    <scope>NUCLEOTIDE SEQUENCE [LARGE SCALE GENOMIC DNA]</scope>
    <source>
        <strain evidence="1 2">DSM 2619</strain>
    </source>
</reference>
<name>A0A1S8T0A9_9CLOT</name>
<keyword evidence="2" id="KW-1185">Reference proteome</keyword>
<dbReference type="EMBL" id="LZZM01000234">
    <property type="protein sequence ID" value="OOM71112.1"/>
    <property type="molecule type" value="Genomic_DNA"/>
</dbReference>
<accession>A0A1S8T0A9</accession>
<dbReference type="AlphaFoldDB" id="A0A1S8T0A9"/>
<dbReference type="Proteomes" id="UP000190890">
    <property type="component" value="Unassembled WGS sequence"/>
</dbReference>